<dbReference type="VEuPathDB" id="FungiDB:I7I53_11948"/>
<name>F0UUA8_AJEC8</name>
<dbReference type="Pfam" id="PF00300">
    <property type="entry name" value="His_Phos_1"/>
    <property type="match status" value="2"/>
</dbReference>
<dbReference type="InterPro" id="IPR029033">
    <property type="entry name" value="His_PPase_superfam"/>
</dbReference>
<reference evidence="2" key="1">
    <citation type="submission" date="2008-07" db="EMBL/GenBank/DDBJ databases">
        <title>Annotation of Ajellomyces capsulatus strain H88.</title>
        <authorList>
            <person name="Champion M."/>
            <person name="Cuomo C."/>
            <person name="Ma L.-J."/>
            <person name="Henn M.R."/>
            <person name="Sil A."/>
            <person name="Goldman B."/>
            <person name="Young S.K."/>
            <person name="Kodira C.D."/>
            <person name="Zeng Q."/>
            <person name="Koehrsen M."/>
            <person name="Alvarado L."/>
            <person name="Berlin A."/>
            <person name="Borenstein D."/>
            <person name="Chen Z."/>
            <person name="Engels R."/>
            <person name="Freedman E."/>
            <person name="Gellesch M."/>
            <person name="Goldberg J."/>
            <person name="Griggs A."/>
            <person name="Gujja S."/>
            <person name="Heiman D."/>
            <person name="Hepburn T."/>
            <person name="Howarth C."/>
            <person name="Jen D."/>
            <person name="Larson L."/>
            <person name="Lewis B."/>
            <person name="Mehta T."/>
            <person name="Park D."/>
            <person name="Pearson M."/>
            <person name="Roberts A."/>
            <person name="Saif S."/>
            <person name="Shea T."/>
            <person name="Shenoy N."/>
            <person name="Sisk P."/>
            <person name="Stolte C."/>
            <person name="Sykes S."/>
            <person name="Walk T."/>
            <person name="White J."/>
            <person name="Yandava C."/>
            <person name="Klein B."/>
            <person name="McEwen J.G."/>
            <person name="Puccia R."/>
            <person name="Goldman G.H."/>
            <person name="Felipe M.S."/>
            <person name="Nino-Vega G."/>
            <person name="San-Blas G."/>
            <person name="Taylor J."/>
            <person name="Mendoza L."/>
            <person name="Galagan J."/>
            <person name="Nusbaum C."/>
            <person name="Birren B."/>
        </authorList>
    </citation>
    <scope>NUCLEOTIDE SEQUENCE [LARGE SCALE GENOMIC DNA]</scope>
    <source>
        <strain evidence="2">H88</strain>
    </source>
</reference>
<gene>
    <name evidence="1" type="ORF">HCEG_08700</name>
</gene>
<protein>
    <submittedName>
        <fullName evidence="1">Phosphoglycerate mutase</fullName>
    </submittedName>
</protein>
<proteinExistence type="predicted"/>
<dbReference type="Proteomes" id="UP000008142">
    <property type="component" value="Unassembled WGS sequence"/>
</dbReference>
<dbReference type="OrthoDB" id="496981at2759"/>
<dbReference type="PANTHER" id="PTHR48100">
    <property type="entry name" value="BROAD-SPECIFICITY PHOSPHATASE YOR283W-RELATED"/>
    <property type="match status" value="1"/>
</dbReference>
<dbReference type="PANTHER" id="PTHR48100:SF54">
    <property type="entry name" value="PHOSPHATASE SPAC5H10.03-RELATED"/>
    <property type="match status" value="1"/>
</dbReference>
<dbReference type="GO" id="GO:0016791">
    <property type="term" value="F:phosphatase activity"/>
    <property type="evidence" value="ECO:0007669"/>
    <property type="project" value="TreeGrafter"/>
</dbReference>
<dbReference type="SMART" id="SM00855">
    <property type="entry name" value="PGAM"/>
    <property type="match status" value="1"/>
</dbReference>
<dbReference type="HOGENOM" id="CLU_039184_1_0_1"/>
<dbReference type="InterPro" id="IPR013078">
    <property type="entry name" value="His_Pase_superF_clade-1"/>
</dbReference>
<dbReference type="GO" id="GO:0005737">
    <property type="term" value="C:cytoplasm"/>
    <property type="evidence" value="ECO:0007669"/>
    <property type="project" value="TreeGrafter"/>
</dbReference>
<evidence type="ECO:0000313" key="2">
    <source>
        <dbReference type="Proteomes" id="UP000008142"/>
    </source>
</evidence>
<accession>F0UUA8</accession>
<dbReference type="CDD" id="cd07067">
    <property type="entry name" value="HP_PGM_like"/>
    <property type="match status" value="1"/>
</dbReference>
<dbReference type="OMA" id="NEQCRIL"/>
<sequence length="323" mass="35649">MPPIIHCVRHAQGYHNLSHANHILSDPLLTPHGESQCRALSAEFPHHSRIDLVVASPLRRTLYTALLSFEDQIKSKGLKIVALPEIQETSDVPCDVGSDLAVLRKEVEENGMPVDLELVGGDWNSKFCVPGLVSGGATAEQGITGLIFDMAFFDIAQKGKWAPSAEAIANRAREARRWLKARPEKEIVVVSHGGFLHYFTEDWQDSTLYQGTGWRNTEYRTFTFTSSADRDDLYGRPVDSDNASLVETCESRTRRGIAAEAPSRDLQKEFFVQAMTGWENQLLEFARQEAAKKGVAAVDTNIEGKAGEKVVAVEAGEDARVIA</sequence>
<dbReference type="Gene3D" id="3.40.50.1240">
    <property type="entry name" value="Phosphoglycerate mutase-like"/>
    <property type="match status" value="1"/>
</dbReference>
<evidence type="ECO:0000313" key="1">
    <source>
        <dbReference type="EMBL" id="EGC49485.1"/>
    </source>
</evidence>
<dbReference type="EMBL" id="DS990643">
    <property type="protein sequence ID" value="EGC49485.1"/>
    <property type="molecule type" value="Genomic_DNA"/>
</dbReference>
<dbReference type="AlphaFoldDB" id="F0UUA8"/>
<dbReference type="SUPFAM" id="SSF53254">
    <property type="entry name" value="Phosphoglycerate mutase-like"/>
    <property type="match status" value="1"/>
</dbReference>
<organism evidence="2">
    <name type="scientific">Ajellomyces capsulatus (strain H88)</name>
    <name type="common">Darling's disease fungus</name>
    <name type="synonym">Histoplasma capsulatum</name>
    <dbReference type="NCBI Taxonomy" id="544711"/>
    <lineage>
        <taxon>Eukaryota</taxon>
        <taxon>Fungi</taxon>
        <taxon>Dikarya</taxon>
        <taxon>Ascomycota</taxon>
        <taxon>Pezizomycotina</taxon>
        <taxon>Eurotiomycetes</taxon>
        <taxon>Eurotiomycetidae</taxon>
        <taxon>Onygenales</taxon>
        <taxon>Ajellomycetaceae</taxon>
        <taxon>Histoplasma</taxon>
    </lineage>
</organism>
<dbReference type="InterPro" id="IPR050275">
    <property type="entry name" value="PGM_Phosphatase"/>
</dbReference>